<keyword evidence="2" id="KW-1185">Reference proteome</keyword>
<reference evidence="3" key="1">
    <citation type="submission" date="2022-11" db="UniProtKB">
        <authorList>
            <consortium name="WormBaseParasite"/>
        </authorList>
    </citation>
    <scope>IDENTIFICATION</scope>
</reference>
<dbReference type="WBParaSite" id="PSAMB.scaffold4033size15936.g23267.t1">
    <property type="protein sequence ID" value="PSAMB.scaffold4033size15936.g23267.t1"/>
    <property type="gene ID" value="PSAMB.scaffold4033size15936.g23267"/>
</dbReference>
<accession>A0A914WHK9</accession>
<evidence type="ECO:0000313" key="3">
    <source>
        <dbReference type="WBParaSite" id="PSAMB.scaffold4033size15936.g23267.t1"/>
    </source>
</evidence>
<organism evidence="2 3">
    <name type="scientific">Plectus sambesii</name>
    <dbReference type="NCBI Taxonomy" id="2011161"/>
    <lineage>
        <taxon>Eukaryota</taxon>
        <taxon>Metazoa</taxon>
        <taxon>Ecdysozoa</taxon>
        <taxon>Nematoda</taxon>
        <taxon>Chromadorea</taxon>
        <taxon>Plectida</taxon>
        <taxon>Plectina</taxon>
        <taxon>Plectoidea</taxon>
        <taxon>Plectidae</taxon>
        <taxon>Plectus</taxon>
    </lineage>
</organism>
<evidence type="ECO:0000313" key="2">
    <source>
        <dbReference type="Proteomes" id="UP000887566"/>
    </source>
</evidence>
<sequence>MRAERAGTTARWRTTRTINPDHPFVPFARRPLAEPLDRPIRIKNEWSVRRTNEKEHRRHPPTTNSNSTNAFLPPFAYSCHVATTTPDRLHGPDRICYNAHIANRRRIRRANTLLTRCEPLHPDHALLSQRIKKPPPDPTRPLVAALIAQSVAIS</sequence>
<dbReference type="Proteomes" id="UP000887566">
    <property type="component" value="Unplaced"/>
</dbReference>
<feature type="region of interest" description="Disordered" evidence="1">
    <location>
        <begin position="47"/>
        <end position="69"/>
    </location>
</feature>
<dbReference type="AlphaFoldDB" id="A0A914WHK9"/>
<name>A0A914WHK9_9BILA</name>
<proteinExistence type="predicted"/>
<protein>
    <submittedName>
        <fullName evidence="3">Uncharacterized protein</fullName>
    </submittedName>
</protein>
<evidence type="ECO:0000256" key="1">
    <source>
        <dbReference type="SAM" id="MobiDB-lite"/>
    </source>
</evidence>